<dbReference type="SUPFAM" id="SSF158446">
    <property type="entry name" value="IVS-encoded protein-like"/>
    <property type="match status" value="1"/>
</dbReference>
<reference evidence="1 2" key="1">
    <citation type="journal article" date="2016" name="Nat. Commun.">
        <title>Thousands of microbial genomes shed light on interconnected biogeochemical processes in an aquifer system.</title>
        <authorList>
            <person name="Anantharaman K."/>
            <person name="Brown C.T."/>
            <person name="Hug L.A."/>
            <person name="Sharon I."/>
            <person name="Castelle C.J."/>
            <person name="Probst A.J."/>
            <person name="Thomas B.C."/>
            <person name="Singh A."/>
            <person name="Wilkins M.J."/>
            <person name="Karaoz U."/>
            <person name="Brodie E.L."/>
            <person name="Williams K.H."/>
            <person name="Hubbard S.S."/>
            <person name="Banfield J.F."/>
        </authorList>
    </citation>
    <scope>NUCLEOTIDE SEQUENCE [LARGE SCALE GENOMIC DNA]</scope>
</reference>
<evidence type="ECO:0000313" key="2">
    <source>
        <dbReference type="Proteomes" id="UP000178930"/>
    </source>
</evidence>
<dbReference type="AlphaFoldDB" id="A0A1G1XX65"/>
<dbReference type="STRING" id="1797532.A2729_00185"/>
<dbReference type="EMBL" id="MHIB01000014">
    <property type="protein sequence ID" value="OGY44602.1"/>
    <property type="molecule type" value="Genomic_DNA"/>
</dbReference>
<dbReference type="PIRSF" id="PIRSF035652">
    <property type="entry name" value="CHP02436"/>
    <property type="match status" value="1"/>
</dbReference>
<proteinExistence type="predicted"/>
<protein>
    <recommendedName>
        <fullName evidence="3">Four helix bundle protein</fullName>
    </recommendedName>
</protein>
<dbReference type="PANTHER" id="PTHR38471:SF2">
    <property type="entry name" value="FOUR HELIX BUNDLE PROTEIN"/>
    <property type="match status" value="1"/>
</dbReference>
<organism evidence="1 2">
    <name type="scientific">Candidatus Buchananbacteria bacterium RIFCSPHIGHO2_01_FULL_39_14</name>
    <dbReference type="NCBI Taxonomy" id="1797532"/>
    <lineage>
        <taxon>Bacteria</taxon>
        <taxon>Candidatus Buchananiibacteriota</taxon>
    </lineage>
</organism>
<dbReference type="PANTHER" id="PTHR38471">
    <property type="entry name" value="FOUR HELIX BUNDLE PROTEIN"/>
    <property type="match status" value="1"/>
</dbReference>
<gene>
    <name evidence="1" type="ORF">A2729_00185</name>
</gene>
<dbReference type="Gene3D" id="1.20.1440.60">
    <property type="entry name" value="23S rRNA-intervening sequence"/>
    <property type="match status" value="1"/>
</dbReference>
<dbReference type="InterPro" id="IPR036583">
    <property type="entry name" value="23S_rRNA_IVS_sf"/>
</dbReference>
<name>A0A1G1XX65_9BACT</name>
<dbReference type="InterPro" id="IPR012657">
    <property type="entry name" value="23S_rRNA-intervening_sequence"/>
</dbReference>
<evidence type="ECO:0000313" key="1">
    <source>
        <dbReference type="EMBL" id="OGY44602.1"/>
    </source>
</evidence>
<evidence type="ECO:0008006" key="3">
    <source>
        <dbReference type="Google" id="ProtNLM"/>
    </source>
</evidence>
<dbReference type="NCBIfam" id="TIGR02436">
    <property type="entry name" value="four helix bundle protein"/>
    <property type="match status" value="1"/>
</dbReference>
<dbReference type="Pfam" id="PF05635">
    <property type="entry name" value="23S_rRNA_IVP"/>
    <property type="match status" value="1"/>
</dbReference>
<dbReference type="Proteomes" id="UP000178930">
    <property type="component" value="Unassembled WGS sequence"/>
</dbReference>
<accession>A0A1G1XX65</accession>
<sequence length="121" mass="13978">MNEQKFELQKRIYSYALKIVRFVKSLPKNYEHQILGNQLLRSGTSVAANVIEAYAASSKKDFINFYHHALKSTNESKLWLALIRDTNDQGKDQIKGLFEETIEIGKILAASLLTMKNKRRF</sequence>
<comment type="caution">
    <text evidence="1">The sequence shown here is derived from an EMBL/GenBank/DDBJ whole genome shotgun (WGS) entry which is preliminary data.</text>
</comment>